<dbReference type="Pfam" id="PF00454">
    <property type="entry name" value="PI3_PI4_kinase"/>
    <property type="match status" value="1"/>
</dbReference>
<dbReference type="InterPro" id="IPR036940">
    <property type="entry name" value="PI3/4_kinase_cat_sf"/>
</dbReference>
<feature type="region of interest" description="Disordered" evidence="3">
    <location>
        <begin position="1"/>
        <end position="41"/>
    </location>
</feature>
<feature type="region of interest" description="Disordered" evidence="3">
    <location>
        <begin position="345"/>
        <end position="368"/>
    </location>
</feature>
<reference evidence="5" key="1">
    <citation type="submission" date="2022-10" db="EMBL/GenBank/DDBJ databases">
        <authorList>
            <person name="Chen Y."/>
            <person name="Dougan E. K."/>
            <person name="Chan C."/>
            <person name="Rhodes N."/>
            <person name="Thang M."/>
        </authorList>
    </citation>
    <scope>NUCLEOTIDE SEQUENCE</scope>
</reference>
<name>A0A9P1FN60_9DINO</name>
<dbReference type="EMBL" id="CAMXCT010000558">
    <property type="protein sequence ID" value="CAI3980480.1"/>
    <property type="molecule type" value="Genomic_DNA"/>
</dbReference>
<dbReference type="SUPFAM" id="SSF56112">
    <property type="entry name" value="Protein kinase-like (PK-like)"/>
    <property type="match status" value="1"/>
</dbReference>
<evidence type="ECO:0000313" key="5">
    <source>
        <dbReference type="EMBL" id="CAI3980480.1"/>
    </source>
</evidence>
<dbReference type="PROSITE" id="PS50290">
    <property type="entry name" value="PI3_4_KINASE_3"/>
    <property type="match status" value="1"/>
</dbReference>
<evidence type="ECO:0000259" key="4">
    <source>
        <dbReference type="PROSITE" id="PS50290"/>
    </source>
</evidence>
<dbReference type="OrthoDB" id="433555at2759"/>
<dbReference type="GO" id="GO:0016020">
    <property type="term" value="C:membrane"/>
    <property type="evidence" value="ECO:0007669"/>
    <property type="project" value="TreeGrafter"/>
</dbReference>
<evidence type="ECO:0000256" key="3">
    <source>
        <dbReference type="SAM" id="MobiDB-lite"/>
    </source>
</evidence>
<dbReference type="GO" id="GO:0052742">
    <property type="term" value="F:phosphatidylinositol kinase activity"/>
    <property type="evidence" value="ECO:0007669"/>
    <property type="project" value="TreeGrafter"/>
</dbReference>
<organism evidence="5">
    <name type="scientific">Cladocopium goreaui</name>
    <dbReference type="NCBI Taxonomy" id="2562237"/>
    <lineage>
        <taxon>Eukaryota</taxon>
        <taxon>Sar</taxon>
        <taxon>Alveolata</taxon>
        <taxon>Dinophyceae</taxon>
        <taxon>Suessiales</taxon>
        <taxon>Symbiodiniaceae</taxon>
        <taxon>Cladocopium</taxon>
    </lineage>
</organism>
<dbReference type="EMBL" id="CAMXCT020000558">
    <property type="protein sequence ID" value="CAL1133855.1"/>
    <property type="molecule type" value="Genomic_DNA"/>
</dbReference>
<dbReference type="InterPro" id="IPR011009">
    <property type="entry name" value="Kinase-like_dom_sf"/>
</dbReference>
<feature type="region of interest" description="Disordered" evidence="3">
    <location>
        <begin position="425"/>
        <end position="470"/>
    </location>
</feature>
<evidence type="ECO:0000313" key="7">
    <source>
        <dbReference type="EMBL" id="CAL4767792.1"/>
    </source>
</evidence>
<accession>A0A9P1FN60</accession>
<dbReference type="GO" id="GO:0048015">
    <property type="term" value="P:phosphatidylinositol-mediated signaling"/>
    <property type="evidence" value="ECO:0007669"/>
    <property type="project" value="TreeGrafter"/>
</dbReference>
<dbReference type="EMBL" id="CAMXCT030000558">
    <property type="protein sequence ID" value="CAL4767792.1"/>
    <property type="molecule type" value="Genomic_DNA"/>
</dbReference>
<dbReference type="Proteomes" id="UP001152797">
    <property type="component" value="Unassembled WGS sequence"/>
</dbReference>
<dbReference type="PANTHER" id="PTHR10048">
    <property type="entry name" value="PHOSPHATIDYLINOSITOL KINASE"/>
    <property type="match status" value="1"/>
</dbReference>
<feature type="region of interest" description="Disordered" evidence="3">
    <location>
        <begin position="629"/>
        <end position="656"/>
    </location>
</feature>
<evidence type="ECO:0000256" key="2">
    <source>
        <dbReference type="ARBA" id="ARBA00022777"/>
    </source>
</evidence>
<evidence type="ECO:0000313" key="6">
    <source>
        <dbReference type="EMBL" id="CAL1133855.1"/>
    </source>
</evidence>
<dbReference type="InterPro" id="IPR000403">
    <property type="entry name" value="PI3/4_kinase_cat_dom"/>
</dbReference>
<dbReference type="SMART" id="SM00146">
    <property type="entry name" value="PI3Kc"/>
    <property type="match status" value="1"/>
</dbReference>
<keyword evidence="1" id="KW-0808">Transferase</keyword>
<dbReference type="AlphaFoldDB" id="A0A9P1FN60"/>
<dbReference type="GO" id="GO:0005737">
    <property type="term" value="C:cytoplasm"/>
    <property type="evidence" value="ECO:0007669"/>
    <property type="project" value="TreeGrafter"/>
</dbReference>
<dbReference type="InterPro" id="IPR015433">
    <property type="entry name" value="PI3/4_kinase"/>
</dbReference>
<evidence type="ECO:0000256" key="1">
    <source>
        <dbReference type="ARBA" id="ARBA00022679"/>
    </source>
</evidence>
<feature type="compositionally biased region" description="Basic and acidic residues" evidence="3">
    <location>
        <begin position="455"/>
        <end position="470"/>
    </location>
</feature>
<gene>
    <name evidence="5" type="ORF">C1SCF055_LOCUS8348</name>
</gene>
<proteinExistence type="predicted"/>
<evidence type="ECO:0000313" key="8">
    <source>
        <dbReference type="Proteomes" id="UP001152797"/>
    </source>
</evidence>
<keyword evidence="2" id="KW-0418">Kinase</keyword>
<reference evidence="6" key="2">
    <citation type="submission" date="2024-04" db="EMBL/GenBank/DDBJ databases">
        <authorList>
            <person name="Chen Y."/>
            <person name="Shah S."/>
            <person name="Dougan E. K."/>
            <person name="Thang M."/>
            <person name="Chan C."/>
        </authorList>
    </citation>
    <scope>NUCLEOTIDE SEQUENCE [LARGE SCALE GENOMIC DNA]</scope>
</reference>
<feature type="compositionally biased region" description="Basic and acidic residues" evidence="3">
    <location>
        <begin position="425"/>
        <end position="436"/>
    </location>
</feature>
<keyword evidence="8" id="KW-1185">Reference proteome</keyword>
<feature type="compositionally biased region" description="Basic and acidic residues" evidence="3">
    <location>
        <begin position="10"/>
        <end position="19"/>
    </location>
</feature>
<sequence>MAPAANCSTDEIRNIKEEASCPSTDPTDPTDPRDAEDVPSSMDESEWILQLLKGRKVGETIHFPAELRVGSRVFTSAFVERDFRTASGAHLLRLYPGAVHFIVKFADVRQEHAMMCALLEMNRRWHEHVVNVCGVAVQALTYEIFPIGSSGGLIEAVIGCRTLRELKRLCRSEPQQRVFEALGGDGQKLNTLAASTTAYLTACYALGVRDGHDDNIMLREDGSLFRVDFGFVFGATPEIDSPQTVVARAVTYALGVERWMEVVAACGDSLTALTGNSYGSPPAYDCLSSVSELEAYLPLVRSHTASLSLAQFCHDVSCADQWSFSRAAKNTLREAVQFLRDQAGLGPEDESSQDDHAEVPEGISGAETPLSDPFLDLNLFLDSGVDLLGLYRAMPEQFGEHEGDLTDWFIEGPVADMLSMAKEGLSREDLPAESRPRNASFGGHLPQEGAQRAQRRQENGKDGDVKSPLRMKQAREMLMKLYEMTALQRKPSLPFPVDSRARDQRYNFSQQSEMPSAPNQHAYGGYPLTNQEWPQAASLPRQQCSVQPMPVNSLPVNDPFARTPPATPREPFPKLLEVLAPEPAYMAETFVPSNVANTYTGASCGMYSKQAPFTAGSSTYQQSGISCAGRSPEPLHPRVAPMPKMKVAWPHASRSR</sequence>
<dbReference type="Gene3D" id="1.10.1070.11">
    <property type="entry name" value="Phosphatidylinositol 3-/4-kinase, catalytic domain"/>
    <property type="match status" value="1"/>
</dbReference>
<feature type="domain" description="PI3K/PI4K catalytic" evidence="4">
    <location>
        <begin position="76"/>
        <end position="245"/>
    </location>
</feature>
<dbReference type="GO" id="GO:0046854">
    <property type="term" value="P:phosphatidylinositol phosphate biosynthetic process"/>
    <property type="evidence" value="ECO:0007669"/>
    <property type="project" value="InterPro"/>
</dbReference>
<protein>
    <submittedName>
        <fullName evidence="7">PI3K/PI4K catalytic domain-containing protein</fullName>
    </submittedName>
</protein>
<comment type="caution">
    <text evidence="5">The sequence shown here is derived from an EMBL/GenBank/DDBJ whole genome shotgun (WGS) entry which is preliminary data.</text>
</comment>